<gene>
    <name evidence="2" type="ORF">X975_20751</name>
</gene>
<feature type="non-terminal residue" evidence="2">
    <location>
        <position position="34"/>
    </location>
</feature>
<reference evidence="2 3" key="1">
    <citation type="submission" date="2013-11" db="EMBL/GenBank/DDBJ databases">
        <title>Genome sequencing of Stegodyphus mimosarum.</title>
        <authorList>
            <person name="Bechsgaard J."/>
        </authorList>
    </citation>
    <scope>NUCLEOTIDE SEQUENCE [LARGE SCALE GENOMIC DNA]</scope>
</reference>
<keyword evidence="3" id="KW-1185">Reference proteome</keyword>
<evidence type="ECO:0000313" key="2">
    <source>
        <dbReference type="EMBL" id="KFM78295.1"/>
    </source>
</evidence>
<dbReference type="EMBL" id="KK120441">
    <property type="protein sequence ID" value="KFM78295.1"/>
    <property type="molecule type" value="Genomic_DNA"/>
</dbReference>
<organism evidence="2 3">
    <name type="scientific">Stegodyphus mimosarum</name>
    <name type="common">African social velvet spider</name>
    <dbReference type="NCBI Taxonomy" id="407821"/>
    <lineage>
        <taxon>Eukaryota</taxon>
        <taxon>Metazoa</taxon>
        <taxon>Ecdysozoa</taxon>
        <taxon>Arthropoda</taxon>
        <taxon>Chelicerata</taxon>
        <taxon>Arachnida</taxon>
        <taxon>Araneae</taxon>
        <taxon>Araneomorphae</taxon>
        <taxon>Entelegynae</taxon>
        <taxon>Eresoidea</taxon>
        <taxon>Eresidae</taxon>
        <taxon>Stegodyphus</taxon>
    </lineage>
</organism>
<feature type="region of interest" description="Disordered" evidence="1">
    <location>
        <begin position="1"/>
        <end position="34"/>
    </location>
</feature>
<name>A0A087ULQ6_STEMI</name>
<protein>
    <submittedName>
        <fullName evidence="2">Uncharacterized protein</fullName>
    </submittedName>
</protein>
<dbReference type="Proteomes" id="UP000054359">
    <property type="component" value="Unassembled WGS sequence"/>
</dbReference>
<accession>A0A087ULQ6</accession>
<dbReference type="AlphaFoldDB" id="A0A087ULQ6"/>
<proteinExistence type="predicted"/>
<feature type="compositionally biased region" description="Low complexity" evidence="1">
    <location>
        <begin position="13"/>
        <end position="27"/>
    </location>
</feature>
<evidence type="ECO:0000313" key="3">
    <source>
        <dbReference type="Proteomes" id="UP000054359"/>
    </source>
</evidence>
<sequence>MDSISGSLRDSDPSSPTSPGSPSPLSSQVRMSVP</sequence>
<evidence type="ECO:0000256" key="1">
    <source>
        <dbReference type="SAM" id="MobiDB-lite"/>
    </source>
</evidence>